<dbReference type="Proteomes" id="UP000248840">
    <property type="component" value="Unassembled WGS sequence"/>
</dbReference>
<feature type="signal peptide" evidence="1">
    <location>
        <begin position="1"/>
        <end position="21"/>
    </location>
</feature>
<reference evidence="2 3" key="1">
    <citation type="submission" date="2018-06" db="EMBL/GenBank/DDBJ databases">
        <title>Genomic Encyclopedia of Archaeal and Bacterial Type Strains, Phase II (KMG-II): from individual species to whole genera.</title>
        <authorList>
            <person name="Goeker M."/>
        </authorList>
    </citation>
    <scope>NUCLEOTIDE SEQUENCE [LARGE SCALE GENOMIC DNA]</scope>
    <source>
        <strain evidence="2 3">DSM 25663</strain>
    </source>
</reference>
<evidence type="ECO:0000256" key="1">
    <source>
        <dbReference type="SAM" id="SignalP"/>
    </source>
</evidence>
<name>A0A328YC74_9FLAO</name>
<comment type="caution">
    <text evidence="2">The sequence shown here is derived from an EMBL/GenBank/DDBJ whole genome shotgun (WGS) entry which is preliminary data.</text>
</comment>
<dbReference type="EMBL" id="QLSZ01000009">
    <property type="protein sequence ID" value="RAR70814.1"/>
    <property type="molecule type" value="Genomic_DNA"/>
</dbReference>
<accession>A0A328YC74</accession>
<protein>
    <recommendedName>
        <fullName evidence="4">Gliding motility-associated protein GldM C-terminal domain-containing protein</fullName>
    </recommendedName>
</protein>
<gene>
    <name evidence="2" type="ORF">CLV55_10965</name>
</gene>
<feature type="chain" id="PRO_5016256451" description="Gliding motility-associated protein GldM C-terminal domain-containing protein" evidence="1">
    <location>
        <begin position="22"/>
        <end position="210"/>
    </location>
</feature>
<keyword evidence="3" id="KW-1185">Reference proteome</keyword>
<evidence type="ECO:0000313" key="3">
    <source>
        <dbReference type="Proteomes" id="UP000248840"/>
    </source>
</evidence>
<dbReference type="AlphaFoldDB" id="A0A328YC74"/>
<proteinExistence type="predicted"/>
<keyword evidence="1" id="KW-0732">Signal</keyword>
<sequence>MKNQIRYIIFCFFCCLFLVHGQHTLSISFGESIHLKKIPQNTLFTIHLGTKEILLNESTINQYVFETPGKYTIDVTTPKQDHLEACSGHKFPQKIFVTVYSVKCTFRSEELVFSKPIKKGIELQGEILSIPIDVKTYRNQEVSSDIGTVSTAGIGITIKATPSENQKVFHTGTYTITYQLQGNAAQQGVIVFDFIDLNHKVQSIPIKIEN</sequence>
<evidence type="ECO:0000313" key="2">
    <source>
        <dbReference type="EMBL" id="RAR70814.1"/>
    </source>
</evidence>
<evidence type="ECO:0008006" key="4">
    <source>
        <dbReference type="Google" id="ProtNLM"/>
    </source>
</evidence>
<organism evidence="2 3">
    <name type="scientific">Flavobacterium aciduliphilum</name>
    <dbReference type="NCBI Taxonomy" id="1101402"/>
    <lineage>
        <taxon>Bacteria</taxon>
        <taxon>Pseudomonadati</taxon>
        <taxon>Bacteroidota</taxon>
        <taxon>Flavobacteriia</taxon>
        <taxon>Flavobacteriales</taxon>
        <taxon>Flavobacteriaceae</taxon>
        <taxon>Flavobacterium</taxon>
    </lineage>
</organism>